<feature type="chain" id="PRO_5040853093" evidence="2">
    <location>
        <begin position="24"/>
        <end position="217"/>
    </location>
</feature>
<keyword evidence="2" id="KW-0732">Signal</keyword>
<feature type="signal peptide" evidence="2">
    <location>
        <begin position="1"/>
        <end position="23"/>
    </location>
</feature>
<gene>
    <name evidence="4" type="ORF">M9978_18820</name>
</gene>
<dbReference type="NCBIfam" id="NF035944">
    <property type="entry name" value="PEPxxWA-CTERM"/>
    <property type="match status" value="1"/>
</dbReference>
<proteinExistence type="predicted"/>
<dbReference type="RefSeq" id="WP_254295979.1">
    <property type="nucleotide sequence ID" value="NZ_JAMLDX010000019.1"/>
</dbReference>
<comment type="caution">
    <text evidence="4">The sequence shown here is derived from an EMBL/GenBank/DDBJ whole genome shotgun (WGS) entry which is preliminary data.</text>
</comment>
<keyword evidence="1" id="KW-0472">Membrane</keyword>
<feature type="transmembrane region" description="Helical" evidence="1">
    <location>
        <begin position="188"/>
        <end position="205"/>
    </location>
</feature>
<evidence type="ECO:0000259" key="3">
    <source>
        <dbReference type="Pfam" id="PF07589"/>
    </source>
</evidence>
<evidence type="ECO:0000313" key="5">
    <source>
        <dbReference type="Proteomes" id="UP001139451"/>
    </source>
</evidence>
<dbReference type="Proteomes" id="UP001139451">
    <property type="component" value="Unassembled WGS sequence"/>
</dbReference>
<evidence type="ECO:0000256" key="2">
    <source>
        <dbReference type="SAM" id="SignalP"/>
    </source>
</evidence>
<accession>A0A9X2HUY2</accession>
<evidence type="ECO:0000256" key="1">
    <source>
        <dbReference type="SAM" id="Phobius"/>
    </source>
</evidence>
<name>A0A9X2HUY2_9SPHN</name>
<evidence type="ECO:0000313" key="4">
    <source>
        <dbReference type="EMBL" id="MCP3732480.1"/>
    </source>
</evidence>
<dbReference type="Pfam" id="PF07589">
    <property type="entry name" value="PEP-CTERM"/>
    <property type="match status" value="1"/>
</dbReference>
<sequence>MTMKTLFAAAALAASLVAGSANAASFFTTPGSAASFAAPAGNATINFNGALPAGFTLSGGPLVQLITGDTATSAEPAFSDGSRYLSVAGGGAATLANATVGYNTVSIFLGSIDAFNGVDLLDAVGNVIGSWEGWAFSTPANGNQEIPNTNRRITFARSEGDALISGIRIRSAFNSAEVDNVVFAVPEASTWAMMLLGFGLAGMAIRSRRRQPKVVFA</sequence>
<keyword evidence="1" id="KW-0812">Transmembrane</keyword>
<dbReference type="EMBL" id="JAMLDX010000019">
    <property type="protein sequence ID" value="MCP3732480.1"/>
    <property type="molecule type" value="Genomic_DNA"/>
</dbReference>
<dbReference type="AlphaFoldDB" id="A0A9X2HUY2"/>
<protein>
    <submittedName>
        <fullName evidence="4">PEPxxWA-CTERM sorting domain-containing protein</fullName>
    </submittedName>
</protein>
<feature type="domain" description="Ice-binding protein C-terminal" evidence="3">
    <location>
        <begin position="184"/>
        <end position="209"/>
    </location>
</feature>
<keyword evidence="5" id="KW-1185">Reference proteome</keyword>
<dbReference type="NCBIfam" id="TIGR02595">
    <property type="entry name" value="PEP_CTERM"/>
    <property type="match status" value="1"/>
</dbReference>
<keyword evidence="1" id="KW-1133">Transmembrane helix</keyword>
<dbReference type="InterPro" id="IPR013424">
    <property type="entry name" value="Ice-binding_C"/>
</dbReference>
<reference evidence="4" key="1">
    <citation type="submission" date="2022-05" db="EMBL/GenBank/DDBJ databases">
        <title>Sphingomonas sp. strain MG17 Genome sequencing and assembly.</title>
        <authorList>
            <person name="Kim I."/>
        </authorList>
    </citation>
    <scope>NUCLEOTIDE SEQUENCE</scope>
    <source>
        <strain evidence="4">MG17</strain>
    </source>
</reference>
<organism evidence="4 5">
    <name type="scientific">Sphingomonas tagetis</name>
    <dbReference type="NCBI Taxonomy" id="2949092"/>
    <lineage>
        <taxon>Bacteria</taxon>
        <taxon>Pseudomonadati</taxon>
        <taxon>Pseudomonadota</taxon>
        <taxon>Alphaproteobacteria</taxon>
        <taxon>Sphingomonadales</taxon>
        <taxon>Sphingomonadaceae</taxon>
        <taxon>Sphingomonas</taxon>
    </lineage>
</organism>